<protein>
    <submittedName>
        <fullName evidence="1">Conjugal transfer protein TraI</fullName>
    </submittedName>
</protein>
<dbReference type="Pfam" id="PF11843">
    <property type="entry name" value="DUF3363"/>
    <property type="match status" value="1"/>
</dbReference>
<dbReference type="PATRIC" id="fig|48936.3.peg.2520"/>
<evidence type="ECO:0000313" key="1">
    <source>
        <dbReference type="EMBL" id="KHS45905.1"/>
    </source>
</evidence>
<accession>A0A0B8ZRZ8</accession>
<comment type="caution">
    <text evidence="1">The sequence shown here is derived from an EMBL/GenBank/DDBJ whole genome shotgun (WGS) entry which is preliminary data.</text>
</comment>
<organism evidence="1 2">
    <name type="scientific">Novosphingobium subterraneum</name>
    <dbReference type="NCBI Taxonomy" id="48936"/>
    <lineage>
        <taxon>Bacteria</taxon>
        <taxon>Pseudomonadati</taxon>
        <taxon>Pseudomonadota</taxon>
        <taxon>Alphaproteobacteria</taxon>
        <taxon>Sphingomonadales</taxon>
        <taxon>Sphingomonadaceae</taxon>
        <taxon>Novosphingobium</taxon>
    </lineage>
</organism>
<proteinExistence type="predicted"/>
<dbReference type="Proteomes" id="UP000031338">
    <property type="component" value="Unassembled WGS sequence"/>
</dbReference>
<dbReference type="AlphaFoldDB" id="A0A0B8ZRZ8"/>
<dbReference type="EMBL" id="JRVC01000011">
    <property type="protein sequence ID" value="KHS45905.1"/>
    <property type="molecule type" value="Genomic_DNA"/>
</dbReference>
<dbReference type="RefSeq" id="WP_017499947.1">
    <property type="nucleotide sequence ID" value="NZ_JRVC01000011.1"/>
</dbReference>
<evidence type="ECO:0000313" key="2">
    <source>
        <dbReference type="Proteomes" id="UP000031338"/>
    </source>
</evidence>
<sequence>MRDDEFEPQLGRMRGRGKEQRYLSRVVKAAKRAGMKTGRRGRFDGSRIGRGASVARVLRSRDRLGAFRSRRVIVKIRPVGLGGKGMGGAKAHLRYIQRDGVTREGEAGALYSPDSDVADGKAFLERCDGDRRQFRFIVSAEDADQYPDLKPFVRRLMTQMEQDLGTKLDWVAVDHFNTGHPHTHIVVRGVNDRGENLLIAREYISHGSRQRAIEIVNLDLGPRTDLEIEERLRSDTGAERLTAIDRRLIRDMDTARLVSASDGDPFQQSLRVGRLQKLGRMGLASHVGNGTWRLEPDLANTLRQIGERGDIIRTMQRELTARKLDRAAVDRVIYDPVAKEATPIIGRVVMRGLADEHEDRHYLLVDGIDGRTHYAEIGKGELVDTIPENAIVRIAPREGGIRAVDRTIDEIAAANGGRYSIDAHLKHDPTASERFAETHVRRLEAMRKISGVVEREPDGSWIIAPDHLARVERFEAMQFRDHPVAIETLSAIPLDKLPGTDAATWLDRELVAEAPVPVRDAGFGHEVRSAQAMRRQWLITEQLADEQDGQTVYRRGMLAALQRRELLRVARQLSDKLGVPFAEAREGEAVQGRLVRAVEMTSGRHALIERSRDFTLVPWRSVLDRHVGKSVSGIMRDGGINWTLGRQRSGPSVS</sequence>
<dbReference type="InterPro" id="IPR021795">
    <property type="entry name" value="DUF3363"/>
</dbReference>
<gene>
    <name evidence="1" type="ORF">NJ75_02512</name>
</gene>
<dbReference type="STRING" id="48936.NJ75_02512"/>
<dbReference type="NCBIfam" id="NF041267">
    <property type="entry name" value="relax_RlxS"/>
    <property type="match status" value="1"/>
</dbReference>
<name>A0A0B8ZRZ8_9SPHN</name>
<keyword evidence="2" id="KW-1185">Reference proteome</keyword>
<reference evidence="1 2" key="1">
    <citation type="submission" date="2014-10" db="EMBL/GenBank/DDBJ databases">
        <title>Draft genome sequence of Novosphingobium subterraneum DSM 12447.</title>
        <authorList>
            <person name="Gan H.M."/>
            <person name="Gan H.Y."/>
            <person name="Savka M.A."/>
        </authorList>
    </citation>
    <scope>NUCLEOTIDE SEQUENCE [LARGE SCALE GENOMIC DNA]</scope>
    <source>
        <strain evidence="1 2">DSM 12447</strain>
    </source>
</reference>